<proteinExistence type="inferred from homology"/>
<dbReference type="InterPro" id="IPR018016">
    <property type="entry name" value="Nucleoside_phosphorylase_CS"/>
</dbReference>
<sequence length="259" mass="28078">MSEKVYASSIDLSSDLGAKYAILPGDPARVPVIAGFLADSRPLSVHREYTSYEGWVDGEKVLVISTGMGGPSAAIAVEELAMIGVNTIIRLGTCGGMQPEVMSGELVLPTGAIRQEGTTKEYIYPEFPAVPDFDVLCALNEGAAKVGVKAHKGVVQSKDSYYGQHRPMSMPIGRDLKEHYDSWIRAGALASEMECASVFVVSQIRKVRAGAVLHVIWNKEREQAGLPCETVRDMTAAIRTVIEGIRILSVREKEKREIG</sequence>
<gene>
    <name evidence="8" type="ORF">IAA04_11910</name>
</gene>
<protein>
    <recommendedName>
        <fullName evidence="3">Uridine phosphorylase</fullName>
        <ecNumber evidence="2">2.4.2.3</ecNumber>
    </recommendedName>
</protein>
<dbReference type="PANTHER" id="PTHR43691">
    <property type="entry name" value="URIDINE PHOSPHORYLASE"/>
    <property type="match status" value="1"/>
</dbReference>
<evidence type="ECO:0000313" key="8">
    <source>
        <dbReference type="EMBL" id="HJC48742.1"/>
    </source>
</evidence>
<evidence type="ECO:0000313" key="9">
    <source>
        <dbReference type="Proteomes" id="UP000823883"/>
    </source>
</evidence>
<dbReference type="InterPro" id="IPR035994">
    <property type="entry name" value="Nucleoside_phosphorylase_sf"/>
</dbReference>
<dbReference type="InterPro" id="IPR000845">
    <property type="entry name" value="Nucleoside_phosphorylase_d"/>
</dbReference>
<dbReference type="AlphaFoldDB" id="A0A9D2PF01"/>
<keyword evidence="4" id="KW-0328">Glycosyltransferase</keyword>
<feature type="domain" description="Nucleoside phosphorylase" evidence="7">
    <location>
        <begin position="19"/>
        <end position="215"/>
    </location>
</feature>
<dbReference type="Gene3D" id="3.40.50.1580">
    <property type="entry name" value="Nucleoside phosphorylase domain"/>
    <property type="match status" value="1"/>
</dbReference>
<evidence type="ECO:0000259" key="7">
    <source>
        <dbReference type="Pfam" id="PF01048"/>
    </source>
</evidence>
<comment type="similarity">
    <text evidence="1">Belongs to the PNP/UDP phosphorylase family.</text>
</comment>
<dbReference type="PROSITE" id="PS01232">
    <property type="entry name" value="PNP_UDP_1"/>
    <property type="match status" value="1"/>
</dbReference>
<organism evidence="8 9">
    <name type="scientific">Candidatus Lachnoclostridium pullistercoris</name>
    <dbReference type="NCBI Taxonomy" id="2838632"/>
    <lineage>
        <taxon>Bacteria</taxon>
        <taxon>Bacillati</taxon>
        <taxon>Bacillota</taxon>
        <taxon>Clostridia</taxon>
        <taxon>Lachnospirales</taxon>
        <taxon>Lachnospiraceae</taxon>
    </lineage>
</organism>
<dbReference type="EC" id="2.4.2.3" evidence="2"/>
<comment type="catalytic activity">
    <reaction evidence="6">
        <text>uridine + phosphate = alpha-D-ribose 1-phosphate + uracil</text>
        <dbReference type="Rhea" id="RHEA:24388"/>
        <dbReference type="ChEBI" id="CHEBI:16704"/>
        <dbReference type="ChEBI" id="CHEBI:17568"/>
        <dbReference type="ChEBI" id="CHEBI:43474"/>
        <dbReference type="ChEBI" id="CHEBI:57720"/>
        <dbReference type="EC" id="2.4.2.3"/>
    </reaction>
</comment>
<dbReference type="GO" id="GO:0005829">
    <property type="term" value="C:cytosol"/>
    <property type="evidence" value="ECO:0007669"/>
    <property type="project" value="TreeGrafter"/>
</dbReference>
<dbReference type="PANTHER" id="PTHR43691:SF11">
    <property type="entry name" value="FI09636P-RELATED"/>
    <property type="match status" value="1"/>
</dbReference>
<reference evidence="8" key="1">
    <citation type="journal article" date="2021" name="PeerJ">
        <title>Extensive microbial diversity within the chicken gut microbiome revealed by metagenomics and culture.</title>
        <authorList>
            <person name="Gilroy R."/>
            <person name="Ravi A."/>
            <person name="Getino M."/>
            <person name="Pursley I."/>
            <person name="Horton D.L."/>
            <person name="Alikhan N.F."/>
            <person name="Baker D."/>
            <person name="Gharbi K."/>
            <person name="Hall N."/>
            <person name="Watson M."/>
            <person name="Adriaenssens E.M."/>
            <person name="Foster-Nyarko E."/>
            <person name="Jarju S."/>
            <person name="Secka A."/>
            <person name="Antonio M."/>
            <person name="Oren A."/>
            <person name="Chaudhuri R.R."/>
            <person name="La Ragione R."/>
            <person name="Hildebrand F."/>
            <person name="Pallen M.J."/>
        </authorList>
    </citation>
    <scope>NUCLEOTIDE SEQUENCE</scope>
    <source>
        <strain evidence="8">CHK183-5548</strain>
    </source>
</reference>
<evidence type="ECO:0000256" key="1">
    <source>
        <dbReference type="ARBA" id="ARBA00010456"/>
    </source>
</evidence>
<dbReference type="CDD" id="cd17767">
    <property type="entry name" value="UP_EcUdp-like"/>
    <property type="match status" value="1"/>
</dbReference>
<name>A0A9D2PF01_9FIRM</name>
<comment type="caution">
    <text evidence="8">The sequence shown here is derived from an EMBL/GenBank/DDBJ whole genome shotgun (WGS) entry which is preliminary data.</text>
</comment>
<dbReference type="Pfam" id="PF01048">
    <property type="entry name" value="PNP_UDP_1"/>
    <property type="match status" value="1"/>
</dbReference>
<evidence type="ECO:0000256" key="4">
    <source>
        <dbReference type="ARBA" id="ARBA00022676"/>
    </source>
</evidence>
<evidence type="ECO:0000256" key="6">
    <source>
        <dbReference type="ARBA" id="ARBA00048447"/>
    </source>
</evidence>
<dbReference type="SUPFAM" id="SSF53167">
    <property type="entry name" value="Purine and uridine phosphorylases"/>
    <property type="match status" value="1"/>
</dbReference>
<reference evidence="8" key="2">
    <citation type="submission" date="2021-04" db="EMBL/GenBank/DDBJ databases">
        <authorList>
            <person name="Gilroy R."/>
        </authorList>
    </citation>
    <scope>NUCLEOTIDE SEQUENCE</scope>
    <source>
        <strain evidence="8">CHK183-5548</strain>
    </source>
</reference>
<dbReference type="Proteomes" id="UP000823883">
    <property type="component" value="Unassembled WGS sequence"/>
</dbReference>
<evidence type="ECO:0000256" key="5">
    <source>
        <dbReference type="ARBA" id="ARBA00022679"/>
    </source>
</evidence>
<dbReference type="GO" id="GO:0004850">
    <property type="term" value="F:uridine phosphorylase activity"/>
    <property type="evidence" value="ECO:0007669"/>
    <property type="project" value="UniProtKB-EC"/>
</dbReference>
<dbReference type="GO" id="GO:0009164">
    <property type="term" value="P:nucleoside catabolic process"/>
    <property type="evidence" value="ECO:0007669"/>
    <property type="project" value="UniProtKB-ARBA"/>
</dbReference>
<evidence type="ECO:0000256" key="3">
    <source>
        <dbReference type="ARBA" id="ARBA00021980"/>
    </source>
</evidence>
<dbReference type="EMBL" id="DWWL01000077">
    <property type="protein sequence ID" value="HJC48742.1"/>
    <property type="molecule type" value="Genomic_DNA"/>
</dbReference>
<accession>A0A9D2PF01</accession>
<evidence type="ECO:0000256" key="2">
    <source>
        <dbReference type="ARBA" id="ARBA00011888"/>
    </source>
</evidence>
<keyword evidence="5" id="KW-0808">Transferase</keyword>